<keyword evidence="3" id="KW-1185">Reference proteome</keyword>
<reference evidence="2 3" key="1">
    <citation type="submission" date="2022-07" db="EMBL/GenBank/DDBJ databases">
        <title>Novel species in genus cellulomonas.</title>
        <authorList>
            <person name="Ye L."/>
        </authorList>
    </citation>
    <scope>NUCLEOTIDE SEQUENCE [LARGE SCALE GENOMIC DNA]</scope>
    <source>
        <strain evidence="3">zg-Y908</strain>
    </source>
</reference>
<name>A0ABY5K8W4_9CELL</name>
<accession>A0ABY5K8W4</accession>
<dbReference type="InterPro" id="IPR037523">
    <property type="entry name" value="VOC_core"/>
</dbReference>
<evidence type="ECO:0000259" key="1">
    <source>
        <dbReference type="PROSITE" id="PS51819"/>
    </source>
</evidence>
<dbReference type="SUPFAM" id="SSF54593">
    <property type="entry name" value="Glyoxalase/Bleomycin resistance protein/Dihydroxybiphenyl dioxygenase"/>
    <property type="match status" value="1"/>
</dbReference>
<protein>
    <submittedName>
        <fullName evidence="2">VOC family protein</fullName>
    </submittedName>
</protein>
<organism evidence="2 3">
    <name type="scientific">Cellulomonas wangsupingiae</name>
    <dbReference type="NCBI Taxonomy" id="2968085"/>
    <lineage>
        <taxon>Bacteria</taxon>
        <taxon>Bacillati</taxon>
        <taxon>Actinomycetota</taxon>
        <taxon>Actinomycetes</taxon>
        <taxon>Micrococcales</taxon>
        <taxon>Cellulomonadaceae</taxon>
        <taxon>Cellulomonas</taxon>
    </lineage>
</organism>
<dbReference type="PROSITE" id="PS51819">
    <property type="entry name" value="VOC"/>
    <property type="match status" value="1"/>
</dbReference>
<dbReference type="EMBL" id="CP101989">
    <property type="protein sequence ID" value="UUI66375.1"/>
    <property type="molecule type" value="Genomic_DNA"/>
</dbReference>
<dbReference type="Proteomes" id="UP001317322">
    <property type="component" value="Chromosome"/>
</dbReference>
<dbReference type="Gene3D" id="3.10.180.10">
    <property type="entry name" value="2,3-Dihydroxybiphenyl 1,2-Dioxygenase, domain 1"/>
    <property type="match status" value="1"/>
</dbReference>
<sequence>MITFGRATLLTSDLAAAAAFYRDAFGFVTLFEGRFGDFPLLHVGPGGLTDAGLWVRPAGPGDPVGRQGGTGPFLVLYLGPEDLDATVERCTALGAPPHHTAADDQGRYAHVRDLDGNEIVLAALTGRADHVAYP</sequence>
<dbReference type="RefSeq" id="WP_227564449.1">
    <property type="nucleotide sequence ID" value="NZ_CP101989.1"/>
</dbReference>
<dbReference type="InterPro" id="IPR004360">
    <property type="entry name" value="Glyas_Fos-R_dOase_dom"/>
</dbReference>
<dbReference type="InterPro" id="IPR029068">
    <property type="entry name" value="Glyas_Bleomycin-R_OHBP_Dase"/>
</dbReference>
<dbReference type="Pfam" id="PF00903">
    <property type="entry name" value="Glyoxalase"/>
    <property type="match status" value="1"/>
</dbReference>
<proteinExistence type="predicted"/>
<evidence type="ECO:0000313" key="2">
    <source>
        <dbReference type="EMBL" id="UUI66375.1"/>
    </source>
</evidence>
<feature type="domain" description="VOC" evidence="1">
    <location>
        <begin position="3"/>
        <end position="124"/>
    </location>
</feature>
<gene>
    <name evidence="2" type="ORF">NP075_06585</name>
</gene>
<evidence type="ECO:0000313" key="3">
    <source>
        <dbReference type="Proteomes" id="UP001317322"/>
    </source>
</evidence>